<gene>
    <name evidence="2" type="ORF">HaLaN_28049</name>
</gene>
<evidence type="ECO:0000256" key="1">
    <source>
        <dbReference type="SAM" id="MobiDB-lite"/>
    </source>
</evidence>
<name>A0A6A0AA16_HAELA</name>
<evidence type="ECO:0000313" key="2">
    <source>
        <dbReference type="EMBL" id="GFH29402.1"/>
    </source>
</evidence>
<protein>
    <submittedName>
        <fullName evidence="2">Uncharacterized protein</fullName>
    </submittedName>
</protein>
<dbReference type="EMBL" id="BLLF01004330">
    <property type="protein sequence ID" value="GFH29402.1"/>
    <property type="molecule type" value="Genomic_DNA"/>
</dbReference>
<feature type="region of interest" description="Disordered" evidence="1">
    <location>
        <begin position="76"/>
        <end position="104"/>
    </location>
</feature>
<proteinExistence type="predicted"/>
<keyword evidence="3" id="KW-1185">Reference proteome</keyword>
<organism evidence="2 3">
    <name type="scientific">Haematococcus lacustris</name>
    <name type="common">Green alga</name>
    <name type="synonym">Haematococcus pluvialis</name>
    <dbReference type="NCBI Taxonomy" id="44745"/>
    <lineage>
        <taxon>Eukaryota</taxon>
        <taxon>Viridiplantae</taxon>
        <taxon>Chlorophyta</taxon>
        <taxon>core chlorophytes</taxon>
        <taxon>Chlorophyceae</taxon>
        <taxon>CS clade</taxon>
        <taxon>Chlamydomonadales</taxon>
        <taxon>Haematococcaceae</taxon>
        <taxon>Haematococcus</taxon>
    </lineage>
</organism>
<comment type="caution">
    <text evidence="2">The sequence shown here is derived from an EMBL/GenBank/DDBJ whole genome shotgun (WGS) entry which is preliminary data.</text>
</comment>
<accession>A0A6A0AA16</accession>
<feature type="region of interest" description="Disordered" evidence="1">
    <location>
        <begin position="21"/>
        <end position="47"/>
    </location>
</feature>
<dbReference type="AlphaFoldDB" id="A0A6A0AA16"/>
<sequence length="162" mass="16682">MLLWQGTYLFNFNKASDSAVPVHQLPPSTGAPTKVDGHQNHGLSGPEAVTLDISSSLTFALDGNSSQALPTLSQYGLLSGSRSPPPSLSGDKALPGPLASPRGATLTASKGAACEGSSCQPRIVSPYSAVRGSSVRTFAEVMQVGLLMGQSHPFLLGIKALH</sequence>
<dbReference type="Proteomes" id="UP000485058">
    <property type="component" value="Unassembled WGS sequence"/>
</dbReference>
<reference evidence="2 3" key="1">
    <citation type="submission" date="2020-02" db="EMBL/GenBank/DDBJ databases">
        <title>Draft genome sequence of Haematococcus lacustris strain NIES-144.</title>
        <authorList>
            <person name="Morimoto D."/>
            <person name="Nakagawa S."/>
            <person name="Yoshida T."/>
            <person name="Sawayama S."/>
        </authorList>
    </citation>
    <scope>NUCLEOTIDE SEQUENCE [LARGE SCALE GENOMIC DNA]</scope>
    <source>
        <strain evidence="2 3">NIES-144</strain>
    </source>
</reference>
<evidence type="ECO:0000313" key="3">
    <source>
        <dbReference type="Proteomes" id="UP000485058"/>
    </source>
</evidence>